<gene>
    <name evidence="2" type="ORF">ACFQDP_04735</name>
</gene>
<dbReference type="SUPFAM" id="SSF51294">
    <property type="entry name" value="Hedgehog/intein (Hint) domain"/>
    <property type="match status" value="1"/>
</dbReference>
<proteinExistence type="predicted"/>
<dbReference type="InterPro" id="IPR036844">
    <property type="entry name" value="Hint_dom_sf"/>
</dbReference>
<dbReference type="InterPro" id="IPR028992">
    <property type="entry name" value="Hedgehog/Intein_dom"/>
</dbReference>
<keyword evidence="3" id="KW-1185">Reference proteome</keyword>
<dbReference type="EMBL" id="JBHSTT010000016">
    <property type="protein sequence ID" value="MFC6388663.1"/>
    <property type="molecule type" value="Genomic_DNA"/>
</dbReference>
<evidence type="ECO:0000259" key="1">
    <source>
        <dbReference type="Pfam" id="PF13403"/>
    </source>
</evidence>
<organism evidence="2 3">
    <name type="scientific">Methylorubrum zatmanii</name>
    <dbReference type="NCBI Taxonomy" id="29429"/>
    <lineage>
        <taxon>Bacteria</taxon>
        <taxon>Pseudomonadati</taxon>
        <taxon>Pseudomonadota</taxon>
        <taxon>Alphaproteobacteria</taxon>
        <taxon>Hyphomicrobiales</taxon>
        <taxon>Methylobacteriaceae</taxon>
        <taxon>Methylorubrum</taxon>
    </lineage>
</organism>
<reference evidence="3" key="1">
    <citation type="journal article" date="2019" name="Int. J. Syst. Evol. Microbiol.">
        <title>The Global Catalogue of Microorganisms (GCM) 10K type strain sequencing project: providing services to taxonomists for standard genome sequencing and annotation.</title>
        <authorList>
            <consortium name="The Broad Institute Genomics Platform"/>
            <consortium name="The Broad Institute Genome Sequencing Center for Infectious Disease"/>
            <person name="Wu L."/>
            <person name="Ma J."/>
        </authorList>
    </citation>
    <scope>NUCLEOTIDE SEQUENCE [LARGE SCALE GENOMIC DNA]</scope>
    <source>
        <strain evidence="3">CCUG 36916</strain>
    </source>
</reference>
<dbReference type="Gene3D" id="2.170.16.10">
    <property type="entry name" value="Hedgehog/Intein (Hint) domain"/>
    <property type="match status" value="1"/>
</dbReference>
<comment type="caution">
    <text evidence="2">The sequence shown here is derived from an EMBL/GenBank/DDBJ whole genome shotgun (WGS) entry which is preliminary data.</text>
</comment>
<evidence type="ECO:0000313" key="3">
    <source>
        <dbReference type="Proteomes" id="UP001596237"/>
    </source>
</evidence>
<evidence type="ECO:0000313" key="2">
    <source>
        <dbReference type="EMBL" id="MFC6388663.1"/>
    </source>
</evidence>
<dbReference type="Proteomes" id="UP001596237">
    <property type="component" value="Unassembled WGS sequence"/>
</dbReference>
<name>A0ABW1WKH5_9HYPH</name>
<dbReference type="Pfam" id="PF13403">
    <property type="entry name" value="Hint_2"/>
    <property type="match status" value="1"/>
</dbReference>
<feature type="domain" description="Hedgehog/Intein (Hint)" evidence="1">
    <location>
        <begin position="125"/>
        <end position="265"/>
    </location>
</feature>
<dbReference type="RefSeq" id="WP_343068728.1">
    <property type="nucleotide sequence ID" value="NZ_JBHSTT010000016.1"/>
</dbReference>
<sequence length="333" mass="34729">MAIFTTNFAIYPDSSAVPFASGQIQVDDSTNTVVGISGTIDGRTITGLSNYNGADNVLVSVPLFTRNYNYYVNNAGLGIVAGGVSYNISGTPPQPGRTKTTYDTIVGSDGSSRLSGFSASAPTIICFVTGTMIATARGEVAVEDLRAGDFARTAEGGLRPIVWIGHREIVSDAGSVSFSQQPVRVRTGAFGSKLPARDLYLSPGHPVLVGAGADNEGGTLVPIMCLINGTTIAREPRTSVTYWHVELDAHDILLAEGLPAESYLDLGSRTWFAGADGPLVDPDTAFAEALGRCRPVATDGPLVVAERARLGAVFASALTAQCAWPIAEAFLPA</sequence>
<accession>A0ABW1WKH5</accession>
<protein>
    <submittedName>
        <fullName evidence="2">Hint domain-containing protein</fullName>
    </submittedName>
</protein>